<sequence length="287" mass="32753">METIQDQFFDGERPLFGKHDARLIRTTFGEGESPLKESRDITLRDSTFTWKYPLWYSKHVDVINTIFETMSRSGIWYTDDISLRNCSFQAPKLFRRAHHITLQNDHFSNAEETLWSCSDIAIENVDASGDYFAKDSENIYVDHLNLIGNYAFDGCRYVEVHNSTLVTKDAFWNCDHVVIFDSVISGEYLAWNTKHLTLINCTIASDQGLCYTDDLTLKNCKMMETDLAFEYCTNIDAEVTTPIRSVKNPSSGKIRAKAIGTLILDPTKIDPAKTEIICDNQPKVVQS</sequence>
<dbReference type="STRING" id="1423730.FC75_GL000649"/>
<dbReference type="OrthoDB" id="9803285at2"/>
<protein>
    <recommendedName>
        <fullName evidence="3">Hydrogenase</fullName>
    </recommendedName>
</protein>
<reference evidence="1 2" key="1">
    <citation type="journal article" date="2015" name="Genome Announc.">
        <title>Expanding the biotechnology potential of lactobacilli through comparative genomics of 213 strains and associated genera.</title>
        <authorList>
            <person name="Sun Z."/>
            <person name="Harris H.M."/>
            <person name="McCann A."/>
            <person name="Guo C."/>
            <person name="Argimon S."/>
            <person name="Zhang W."/>
            <person name="Yang X."/>
            <person name="Jeffery I.B."/>
            <person name="Cooney J.C."/>
            <person name="Kagawa T.F."/>
            <person name="Liu W."/>
            <person name="Song Y."/>
            <person name="Salvetti E."/>
            <person name="Wrobel A."/>
            <person name="Rasinkangas P."/>
            <person name="Parkhill J."/>
            <person name="Rea M.C."/>
            <person name="O'Sullivan O."/>
            <person name="Ritari J."/>
            <person name="Douillard F.P."/>
            <person name="Paul Ross R."/>
            <person name="Yang R."/>
            <person name="Briner A.E."/>
            <person name="Felis G.E."/>
            <person name="de Vos W.M."/>
            <person name="Barrangou R."/>
            <person name="Klaenhammer T.R."/>
            <person name="Caufield P.W."/>
            <person name="Cui Y."/>
            <person name="Zhang H."/>
            <person name="O'Toole P.W."/>
        </authorList>
    </citation>
    <scope>NUCLEOTIDE SEQUENCE [LARGE SCALE GENOMIC DNA]</scope>
    <source>
        <strain evidence="1 2">DSM 22697</strain>
    </source>
</reference>
<dbReference type="InterPro" id="IPR022208">
    <property type="entry name" value="DUF3737"/>
</dbReference>
<dbReference type="InterPro" id="IPR011050">
    <property type="entry name" value="Pectin_lyase_fold/virulence"/>
</dbReference>
<dbReference type="EMBL" id="AYZJ01000013">
    <property type="protein sequence ID" value="KRN25379.1"/>
    <property type="molecule type" value="Genomic_DNA"/>
</dbReference>
<evidence type="ECO:0008006" key="3">
    <source>
        <dbReference type="Google" id="ProtNLM"/>
    </source>
</evidence>
<gene>
    <name evidence="1" type="ORF">FC75_GL000649</name>
</gene>
<dbReference type="PATRIC" id="fig|1423730.4.peg.676"/>
<keyword evidence="2" id="KW-1185">Reference proteome</keyword>
<name>A0A0R2FAL1_9LACO</name>
<proteinExistence type="predicted"/>
<dbReference type="Proteomes" id="UP000050865">
    <property type="component" value="Unassembled WGS sequence"/>
</dbReference>
<evidence type="ECO:0000313" key="1">
    <source>
        <dbReference type="EMBL" id="KRN25379.1"/>
    </source>
</evidence>
<comment type="caution">
    <text evidence="1">The sequence shown here is derived from an EMBL/GenBank/DDBJ whole genome shotgun (WGS) entry which is preliminary data.</text>
</comment>
<dbReference type="Pfam" id="PF12541">
    <property type="entry name" value="DUF3737"/>
    <property type="match status" value="1"/>
</dbReference>
<dbReference type="RefSeq" id="WP_054662512.1">
    <property type="nucleotide sequence ID" value="NZ_AYZJ01000013.1"/>
</dbReference>
<dbReference type="AlphaFoldDB" id="A0A0R2FAL1"/>
<evidence type="ECO:0000313" key="2">
    <source>
        <dbReference type="Proteomes" id="UP000050865"/>
    </source>
</evidence>
<accession>A0A0R2FAL1</accession>
<organism evidence="1 2">
    <name type="scientific">Lacticaseibacillus camelliae DSM 22697 = JCM 13995</name>
    <dbReference type="NCBI Taxonomy" id="1423730"/>
    <lineage>
        <taxon>Bacteria</taxon>
        <taxon>Bacillati</taxon>
        <taxon>Bacillota</taxon>
        <taxon>Bacilli</taxon>
        <taxon>Lactobacillales</taxon>
        <taxon>Lactobacillaceae</taxon>
        <taxon>Lacticaseibacillus</taxon>
    </lineage>
</organism>
<dbReference type="SUPFAM" id="SSF51126">
    <property type="entry name" value="Pectin lyase-like"/>
    <property type="match status" value="1"/>
</dbReference>